<gene>
    <name evidence="1" type="ORF">H640_08399</name>
</gene>
<dbReference type="EMBL" id="AOST01000076">
    <property type="protein sequence ID" value="ERF63260.1"/>
    <property type="molecule type" value="Genomic_DNA"/>
</dbReference>
<evidence type="ECO:0000313" key="1">
    <source>
        <dbReference type="EMBL" id="ERF63260.1"/>
    </source>
</evidence>
<organism evidence="1 2">
    <name type="scientific">Cutibacterium granulosum TM11</name>
    <dbReference type="NCBI Taxonomy" id="1292373"/>
    <lineage>
        <taxon>Bacteria</taxon>
        <taxon>Bacillati</taxon>
        <taxon>Actinomycetota</taxon>
        <taxon>Actinomycetes</taxon>
        <taxon>Propionibacteriales</taxon>
        <taxon>Propionibacteriaceae</taxon>
        <taxon>Cutibacterium</taxon>
    </lineage>
</organism>
<name>A0ACB4ULS2_9ACTN</name>
<proteinExistence type="predicted"/>
<accession>A0ACB4ULS2</accession>
<dbReference type="Proteomes" id="UP000053711">
    <property type="component" value="Unassembled WGS sequence"/>
</dbReference>
<evidence type="ECO:0000313" key="2">
    <source>
        <dbReference type="Proteomes" id="UP000053711"/>
    </source>
</evidence>
<protein>
    <submittedName>
        <fullName evidence="1">Branched-chain-amino-acid transaminase</fullName>
    </submittedName>
</protein>
<comment type="caution">
    <text evidence="1">The sequence shown here is derived from an EMBL/GenBank/DDBJ whole genome shotgun (WGS) entry which is preliminary data.</text>
</comment>
<keyword evidence="2" id="KW-1185">Reference proteome</keyword>
<reference evidence="1 2" key="1">
    <citation type="journal article" date="2013" name="BMC Genomics">
        <title>Comparative genomics reveals distinct host-interacting traits of three major human-associated propionibacteria.</title>
        <authorList>
            <person name="Mak T.N."/>
            <person name="Schmid M."/>
            <person name="Brzuszkiewicz E."/>
            <person name="Zeng G."/>
            <person name="Meyer R."/>
            <person name="Sfanos K.S."/>
            <person name="Brinkmann V."/>
            <person name="Meyer T.F."/>
            <person name="Bruggemann H."/>
        </authorList>
    </citation>
    <scope>NUCLEOTIDE SEQUENCE [LARGE SCALE GENOMIC DNA]</scope>
    <source>
        <strain evidence="1 2">TM11</strain>
    </source>
</reference>
<sequence length="369" mass="40242">MTTMTLSFAAPDRPHWSDQERIDEIHAAPKIGQHFGEQVSDHMAVADWTVSNGWSGDAITDYQPLAVNPANAVLHYAQEIFEGLKAYRHADGSVWLFRPDENARRFNASATRLALPHLPEEDFLTAVRQLVATDARWVPDPGSGEKSLYLRPVMFANDDFLGVAPAGKVRFAILGSPVGAYFSDGVRAVDIWVERHEVRAVPGGTGAAKCGGNYAASLTAQLAAQDRGCAQVLFLDAVEHTWIEELGGMNFMAVTSDGRLLTPELTGSILSGITRKSILRLAHDLDLVPVERRISIDELHDAVRAGTVQEAFACGTAAVVTPIGALVDENGRFELPSPIGEVTMTIRQRLLDIQFGRVEDPYGWTQQVC</sequence>